<dbReference type="Proteomes" id="UP001528823">
    <property type="component" value="Unassembled WGS sequence"/>
</dbReference>
<dbReference type="PROSITE" id="PS50110">
    <property type="entry name" value="RESPONSE_REGULATORY"/>
    <property type="match status" value="1"/>
</dbReference>
<dbReference type="SMART" id="SM00448">
    <property type="entry name" value="REC"/>
    <property type="match status" value="1"/>
</dbReference>
<dbReference type="RefSeq" id="WP_274687011.1">
    <property type="nucleotide sequence ID" value="NZ_JAPMOU010000001.1"/>
</dbReference>
<dbReference type="InterPro" id="IPR001789">
    <property type="entry name" value="Sig_transdc_resp-reg_receiver"/>
</dbReference>
<feature type="domain" description="Response regulatory" evidence="3">
    <location>
        <begin position="5"/>
        <end position="122"/>
    </location>
</feature>
<keyword evidence="1 2" id="KW-0597">Phosphoprotein</keyword>
<dbReference type="PANTHER" id="PTHR44591">
    <property type="entry name" value="STRESS RESPONSE REGULATOR PROTEIN 1"/>
    <property type="match status" value="1"/>
</dbReference>
<evidence type="ECO:0000259" key="3">
    <source>
        <dbReference type="PROSITE" id="PS50110"/>
    </source>
</evidence>
<organism evidence="4 5">
    <name type="scientific">Spartinivicinus poritis</name>
    <dbReference type="NCBI Taxonomy" id="2994640"/>
    <lineage>
        <taxon>Bacteria</taxon>
        <taxon>Pseudomonadati</taxon>
        <taxon>Pseudomonadota</taxon>
        <taxon>Gammaproteobacteria</taxon>
        <taxon>Oceanospirillales</taxon>
        <taxon>Zooshikellaceae</taxon>
        <taxon>Spartinivicinus</taxon>
    </lineage>
</organism>
<accession>A0ABT5U2P8</accession>
<evidence type="ECO:0000313" key="5">
    <source>
        <dbReference type="Proteomes" id="UP001528823"/>
    </source>
</evidence>
<dbReference type="Gene3D" id="3.40.50.2300">
    <property type="match status" value="1"/>
</dbReference>
<evidence type="ECO:0000256" key="1">
    <source>
        <dbReference type="ARBA" id="ARBA00022553"/>
    </source>
</evidence>
<comment type="caution">
    <text evidence="4">The sequence shown here is derived from an EMBL/GenBank/DDBJ whole genome shotgun (WGS) entry which is preliminary data.</text>
</comment>
<keyword evidence="5" id="KW-1185">Reference proteome</keyword>
<evidence type="ECO:0000256" key="2">
    <source>
        <dbReference type="PROSITE-ProRule" id="PRU00169"/>
    </source>
</evidence>
<dbReference type="InterPro" id="IPR011006">
    <property type="entry name" value="CheY-like_superfamily"/>
</dbReference>
<dbReference type="PANTHER" id="PTHR44591:SF3">
    <property type="entry name" value="RESPONSE REGULATORY DOMAIN-CONTAINING PROTEIN"/>
    <property type="match status" value="1"/>
</dbReference>
<protein>
    <submittedName>
        <fullName evidence="4">Response regulator</fullName>
    </submittedName>
</protein>
<dbReference type="Pfam" id="PF00072">
    <property type="entry name" value="Response_reg"/>
    <property type="match status" value="1"/>
</dbReference>
<gene>
    <name evidence="4" type="ORF">ORQ98_01545</name>
</gene>
<reference evidence="4 5" key="1">
    <citation type="submission" date="2022-11" db="EMBL/GenBank/DDBJ databases">
        <title>Spartinivicinus poritis sp. nov., isolated from scleractinian coral Porites lutea.</title>
        <authorList>
            <person name="Zhang G."/>
            <person name="Cai L."/>
            <person name="Wei Q."/>
        </authorList>
    </citation>
    <scope>NUCLEOTIDE SEQUENCE [LARGE SCALE GENOMIC DNA]</scope>
    <source>
        <strain evidence="4 5">A2-2</strain>
    </source>
</reference>
<sequence>MQPINILLVDDQLSSLLVLEDLLASLKVNLLKATSAKDALLIMLNNDISCILLDVSMPEMDGFEFLKTLQAAPAHANIPVIMVTGKIFSENETLRAYQYGAVDFLIKPLDSQVVYRKVSFFVHQAQRIKCIENIEHILKGISTEILKPLKKVITKDHITDNHLLSELAQAVVKIEELQQNWCTFQHDKHNTAL</sequence>
<evidence type="ECO:0000313" key="4">
    <source>
        <dbReference type="EMBL" id="MDE1460640.1"/>
    </source>
</evidence>
<proteinExistence type="predicted"/>
<feature type="modified residue" description="4-aspartylphosphate" evidence="2">
    <location>
        <position position="54"/>
    </location>
</feature>
<dbReference type="SUPFAM" id="SSF52172">
    <property type="entry name" value="CheY-like"/>
    <property type="match status" value="1"/>
</dbReference>
<dbReference type="EMBL" id="JAPMOU010000001">
    <property type="protein sequence ID" value="MDE1460640.1"/>
    <property type="molecule type" value="Genomic_DNA"/>
</dbReference>
<dbReference type="InterPro" id="IPR050595">
    <property type="entry name" value="Bact_response_regulator"/>
</dbReference>
<name>A0ABT5U2P8_9GAMM</name>